<comment type="caution">
    <text evidence="6">The sequence shown here is derived from an EMBL/GenBank/DDBJ whole genome shotgun (WGS) entry which is preliminary data.</text>
</comment>
<evidence type="ECO:0000256" key="3">
    <source>
        <dbReference type="ARBA" id="ARBA00023054"/>
    </source>
</evidence>
<dbReference type="InterPro" id="IPR050465">
    <property type="entry name" value="UPF0194_transport"/>
</dbReference>
<keyword evidence="3 4" id="KW-0175">Coiled coil</keyword>
<sequence length="457" mass="48756">DILQEVSVTGRVKPSQSVELAFERAGRAVWVGARVGDKIWAGQILVSLYNADLKAQLDEAEANLKAEEAKLAELQRGSRPEDLAVGEAKVAETRQALTDKLRDAYTKSDDAVRNETDQLFSSPRSSNPKLNFPADAQLASAAELKRVLTENILNSWFLSLDALAAGSDLELFTAEGKRNLASVREFLNEIALLVNDLKPSSSISQSVIEGYRADVGTARTNVNTAVNNLSSAESDWLIARRELALKEAGTSSEEIGGQQAKVAKARAGADNIRAQIAKTVLAAPFGGTVTRQDAKVGEIVSAGEGVTALISEAEFEIEAAVPEADLAKIKVGNSARITLDAYGSDVNFDARVVAIDPAETMVEGVATYKTTLLFAVRDERIKSGLTANVDIFGERRGGVMVVPQRAVISKDGGKFVKVLRGGKIEETKIIAGLRGSDGNIEIISGVSEGDEILIFSE</sequence>
<evidence type="ECO:0000256" key="4">
    <source>
        <dbReference type="SAM" id="Coils"/>
    </source>
</evidence>
<accession>A0A1F5NB81</accession>
<gene>
    <name evidence="6" type="ORF">A3K06_01715</name>
</gene>
<feature type="non-terminal residue" evidence="6">
    <location>
        <position position="1"/>
    </location>
</feature>
<dbReference type="Gene3D" id="2.40.420.20">
    <property type="match status" value="1"/>
</dbReference>
<evidence type="ECO:0000256" key="1">
    <source>
        <dbReference type="ARBA" id="ARBA00004196"/>
    </source>
</evidence>
<feature type="domain" description="CusB-like beta-barrel" evidence="5">
    <location>
        <begin position="317"/>
        <end position="391"/>
    </location>
</feature>
<feature type="coiled-coil region" evidence="4">
    <location>
        <begin position="50"/>
        <end position="77"/>
    </location>
</feature>
<name>A0A1F5NB81_9BACT</name>
<dbReference type="AlphaFoldDB" id="A0A1F5NB81"/>
<comment type="similarity">
    <text evidence="2">Belongs to the membrane fusion protein (MFP) (TC 8.A.1) family.</text>
</comment>
<protein>
    <recommendedName>
        <fullName evidence="5">CusB-like beta-barrel domain-containing protein</fullName>
    </recommendedName>
</protein>
<dbReference type="Pfam" id="PF25954">
    <property type="entry name" value="Beta-barrel_RND_2"/>
    <property type="match status" value="1"/>
</dbReference>
<dbReference type="Gene3D" id="2.40.50.100">
    <property type="match status" value="1"/>
</dbReference>
<reference evidence="6 7" key="1">
    <citation type="journal article" date="2016" name="Nat. Commun.">
        <title>Thousands of microbial genomes shed light on interconnected biogeochemical processes in an aquifer system.</title>
        <authorList>
            <person name="Anantharaman K."/>
            <person name="Brown C.T."/>
            <person name="Hug L.A."/>
            <person name="Sharon I."/>
            <person name="Castelle C.J."/>
            <person name="Probst A.J."/>
            <person name="Thomas B.C."/>
            <person name="Singh A."/>
            <person name="Wilkins M.J."/>
            <person name="Karaoz U."/>
            <person name="Brodie E.L."/>
            <person name="Williams K.H."/>
            <person name="Hubbard S.S."/>
            <person name="Banfield J.F."/>
        </authorList>
    </citation>
    <scope>NUCLEOTIDE SEQUENCE [LARGE SCALE GENOMIC DNA]</scope>
</reference>
<dbReference type="GO" id="GO:0022857">
    <property type="term" value="F:transmembrane transporter activity"/>
    <property type="evidence" value="ECO:0007669"/>
    <property type="project" value="InterPro"/>
</dbReference>
<dbReference type="Proteomes" id="UP000176547">
    <property type="component" value="Unassembled WGS sequence"/>
</dbReference>
<dbReference type="EMBL" id="MFEG01000041">
    <property type="protein sequence ID" value="OGE74818.1"/>
    <property type="molecule type" value="Genomic_DNA"/>
</dbReference>
<evidence type="ECO:0000313" key="6">
    <source>
        <dbReference type="EMBL" id="OGE74818.1"/>
    </source>
</evidence>
<evidence type="ECO:0000259" key="5">
    <source>
        <dbReference type="Pfam" id="PF25954"/>
    </source>
</evidence>
<dbReference type="Gene3D" id="2.40.30.170">
    <property type="match status" value="1"/>
</dbReference>
<evidence type="ECO:0000256" key="2">
    <source>
        <dbReference type="ARBA" id="ARBA00009477"/>
    </source>
</evidence>
<dbReference type="SUPFAM" id="SSF111369">
    <property type="entry name" value="HlyD-like secretion proteins"/>
    <property type="match status" value="2"/>
</dbReference>
<comment type="subcellular location">
    <subcellularLocation>
        <location evidence="1">Cell envelope</location>
    </subcellularLocation>
</comment>
<dbReference type="NCBIfam" id="TIGR01730">
    <property type="entry name" value="RND_mfp"/>
    <property type="match status" value="1"/>
</dbReference>
<dbReference type="GO" id="GO:0016020">
    <property type="term" value="C:membrane"/>
    <property type="evidence" value="ECO:0007669"/>
    <property type="project" value="InterPro"/>
</dbReference>
<dbReference type="PANTHER" id="PTHR32347:SF23">
    <property type="entry name" value="BLL5650 PROTEIN"/>
    <property type="match status" value="1"/>
</dbReference>
<dbReference type="GO" id="GO:0030313">
    <property type="term" value="C:cell envelope"/>
    <property type="evidence" value="ECO:0007669"/>
    <property type="project" value="UniProtKB-SubCell"/>
</dbReference>
<evidence type="ECO:0000313" key="7">
    <source>
        <dbReference type="Proteomes" id="UP000176547"/>
    </source>
</evidence>
<dbReference type="InterPro" id="IPR006143">
    <property type="entry name" value="RND_pump_MFP"/>
</dbReference>
<dbReference type="InterPro" id="IPR058792">
    <property type="entry name" value="Beta-barrel_RND_2"/>
</dbReference>
<dbReference type="PANTHER" id="PTHR32347">
    <property type="entry name" value="EFFLUX SYSTEM COMPONENT YKNX-RELATED"/>
    <property type="match status" value="1"/>
</dbReference>
<dbReference type="Gene3D" id="1.10.287.470">
    <property type="entry name" value="Helix hairpin bin"/>
    <property type="match status" value="1"/>
</dbReference>
<proteinExistence type="inferred from homology"/>
<organism evidence="6 7">
    <name type="scientific">Candidatus Doudnabacteria bacterium RIFCSPHIGHO2_01_52_17</name>
    <dbReference type="NCBI Taxonomy" id="1817820"/>
    <lineage>
        <taxon>Bacteria</taxon>
        <taxon>Candidatus Doudnaibacteriota</taxon>
    </lineage>
</organism>